<evidence type="ECO:0000313" key="1">
    <source>
        <dbReference type="EMBL" id="KAJ2972666.1"/>
    </source>
</evidence>
<proteinExistence type="predicted"/>
<comment type="caution">
    <text evidence="1">The sequence shown here is derived from an EMBL/GenBank/DDBJ whole genome shotgun (WGS) entry which is preliminary data.</text>
</comment>
<accession>A0ACC1N220</accession>
<dbReference type="Proteomes" id="UP001144978">
    <property type="component" value="Unassembled WGS sequence"/>
</dbReference>
<dbReference type="EMBL" id="JANSHE010005108">
    <property type="protein sequence ID" value="KAJ2972666.1"/>
    <property type="molecule type" value="Genomic_DNA"/>
</dbReference>
<keyword evidence="2" id="KW-1185">Reference proteome</keyword>
<name>A0ACC1N220_9APHY</name>
<protein>
    <submittedName>
        <fullName evidence="1">Uncharacterized protein</fullName>
    </submittedName>
</protein>
<organism evidence="1 2">
    <name type="scientific">Trametes sanguinea</name>
    <dbReference type="NCBI Taxonomy" id="158606"/>
    <lineage>
        <taxon>Eukaryota</taxon>
        <taxon>Fungi</taxon>
        <taxon>Dikarya</taxon>
        <taxon>Basidiomycota</taxon>
        <taxon>Agaricomycotina</taxon>
        <taxon>Agaricomycetes</taxon>
        <taxon>Polyporales</taxon>
        <taxon>Polyporaceae</taxon>
        <taxon>Trametes</taxon>
    </lineage>
</organism>
<evidence type="ECO:0000313" key="2">
    <source>
        <dbReference type="Proteomes" id="UP001144978"/>
    </source>
</evidence>
<gene>
    <name evidence="1" type="ORF">NUW54_g12215</name>
</gene>
<reference evidence="1" key="1">
    <citation type="submission" date="2022-08" db="EMBL/GenBank/DDBJ databases">
        <title>Genome Sequence of Pycnoporus sanguineus.</title>
        <authorList>
            <person name="Buettner E."/>
        </authorList>
    </citation>
    <scope>NUCLEOTIDE SEQUENCE</scope>
    <source>
        <strain evidence="1">CG-C14</strain>
    </source>
</reference>
<sequence length="360" mass="39741">MSPRRLSNCCVPIAAPGTKERGFAQVVEFLKDWDWTTGIAIPLDNADQTTAAPPTPPATTSRDTAWSMSTPFDPQGHMWTSSGPNAVIARRITALAKATWECLQGMETGASSVKRIFHHPVDHYDFVVELNPALSPRHHQLLDADPSVWASKGKYANALSKDSAAATMPGFDPIAMLYDDLKFVYADTVLLFCDPLGGNRIGAVWQPSLRTPRACLRRHVAVLDDRAEQVLDWPLGSSGHMRSRGNVTLRRGGSRRVIVWGMADVGMAYVREMQHARMPGRTTHLSRAIEIRRLDRGGPGRQRGGDASSRLMCPGNAPVPQYNERTQAGKELRNEARQGRSRKERKTVFRPGSSQPGWAK</sequence>